<dbReference type="RefSeq" id="WP_173130459.1">
    <property type="nucleotide sequence ID" value="NZ_JABRWJ010000009.1"/>
</dbReference>
<evidence type="ECO:0000256" key="2">
    <source>
        <dbReference type="SAM" id="SignalP"/>
    </source>
</evidence>
<feature type="chain" id="PRO_5047544486" description="Lipoprotein" evidence="2">
    <location>
        <begin position="21"/>
        <end position="80"/>
    </location>
</feature>
<proteinExistence type="predicted"/>
<sequence length="80" mass="8518">MTQRAACGVAAVVLAAAALAGCGERSQKLDQTARKPDAQPWSASDAATPAFLASGWKVGDKTAWEEQIRKRAQAQNDYVR</sequence>
<feature type="compositionally biased region" description="Basic and acidic residues" evidence="1">
    <location>
        <begin position="25"/>
        <end position="37"/>
    </location>
</feature>
<accession>A0ABX2EQC0</accession>
<reference evidence="3 4" key="1">
    <citation type="submission" date="2020-05" db="EMBL/GenBank/DDBJ databases">
        <title>Aquincola sp. isolate from soil.</title>
        <authorList>
            <person name="Han J."/>
            <person name="Kim D.-U."/>
        </authorList>
    </citation>
    <scope>NUCLEOTIDE SEQUENCE [LARGE SCALE GENOMIC DNA]</scope>
    <source>
        <strain evidence="3 4">S2</strain>
    </source>
</reference>
<evidence type="ECO:0000313" key="3">
    <source>
        <dbReference type="EMBL" id="NRF70735.1"/>
    </source>
</evidence>
<dbReference type="EMBL" id="JABRWJ010000009">
    <property type="protein sequence ID" value="NRF70735.1"/>
    <property type="molecule type" value="Genomic_DNA"/>
</dbReference>
<gene>
    <name evidence="3" type="ORF">HLB44_27385</name>
</gene>
<evidence type="ECO:0000313" key="4">
    <source>
        <dbReference type="Proteomes" id="UP000737171"/>
    </source>
</evidence>
<keyword evidence="4" id="KW-1185">Reference proteome</keyword>
<dbReference type="Proteomes" id="UP000737171">
    <property type="component" value="Unassembled WGS sequence"/>
</dbReference>
<keyword evidence="2" id="KW-0732">Signal</keyword>
<comment type="caution">
    <text evidence="3">The sequence shown here is derived from an EMBL/GenBank/DDBJ whole genome shotgun (WGS) entry which is preliminary data.</text>
</comment>
<feature type="region of interest" description="Disordered" evidence="1">
    <location>
        <begin position="24"/>
        <end position="46"/>
    </location>
</feature>
<organism evidence="3 4">
    <name type="scientific">Pseudaquabacterium terrae</name>
    <dbReference type="NCBI Taxonomy" id="2732868"/>
    <lineage>
        <taxon>Bacteria</taxon>
        <taxon>Pseudomonadati</taxon>
        <taxon>Pseudomonadota</taxon>
        <taxon>Betaproteobacteria</taxon>
        <taxon>Burkholderiales</taxon>
        <taxon>Sphaerotilaceae</taxon>
        <taxon>Pseudaquabacterium</taxon>
    </lineage>
</organism>
<evidence type="ECO:0000256" key="1">
    <source>
        <dbReference type="SAM" id="MobiDB-lite"/>
    </source>
</evidence>
<evidence type="ECO:0008006" key="5">
    <source>
        <dbReference type="Google" id="ProtNLM"/>
    </source>
</evidence>
<dbReference type="PROSITE" id="PS51257">
    <property type="entry name" value="PROKAR_LIPOPROTEIN"/>
    <property type="match status" value="1"/>
</dbReference>
<name>A0ABX2EQC0_9BURK</name>
<protein>
    <recommendedName>
        <fullName evidence="5">Lipoprotein</fullName>
    </recommendedName>
</protein>
<feature type="signal peptide" evidence="2">
    <location>
        <begin position="1"/>
        <end position="20"/>
    </location>
</feature>